<dbReference type="HOGENOM" id="CLU_1057924_0_0_1"/>
<dbReference type="eggNOG" id="ENOG502RPJ1">
    <property type="taxonomic scope" value="Eukaryota"/>
</dbReference>
<evidence type="ECO:0000256" key="1">
    <source>
        <dbReference type="SAM" id="MobiDB-lite"/>
    </source>
</evidence>
<evidence type="ECO:0000313" key="3">
    <source>
        <dbReference type="Proteomes" id="UP000005426"/>
    </source>
</evidence>
<reference evidence="2 3" key="1">
    <citation type="journal article" date="2011" name="Genome Biol.">
        <title>Comparative genome sequence analysis underscores mycoparasitism as the ancestral life style of Trichoderma.</title>
        <authorList>
            <person name="Kubicek C.P."/>
            <person name="Herrera-Estrella A."/>
            <person name="Seidl-Seiboth V."/>
            <person name="Martinez D.A."/>
            <person name="Druzhinina I.S."/>
            <person name="Thon M."/>
            <person name="Zeilinger S."/>
            <person name="Casas-Flores S."/>
            <person name="Horwitz B.A."/>
            <person name="Mukherjee P.K."/>
            <person name="Mukherjee M."/>
            <person name="Kredics L."/>
            <person name="Alcaraz L.D."/>
            <person name="Aerts A."/>
            <person name="Antal Z."/>
            <person name="Atanasova L."/>
            <person name="Cervantes-Badillo M.G."/>
            <person name="Challacombe J."/>
            <person name="Chertkov O."/>
            <person name="McCluskey K."/>
            <person name="Coulpier F."/>
            <person name="Deshpande N."/>
            <person name="von Doehren H."/>
            <person name="Ebbole D.J."/>
            <person name="Esquivel-Naranjo E.U."/>
            <person name="Fekete E."/>
            <person name="Flipphi M."/>
            <person name="Glaser F."/>
            <person name="Gomez-Rodriguez E.Y."/>
            <person name="Gruber S."/>
            <person name="Han C."/>
            <person name="Henrissat B."/>
            <person name="Hermosa R."/>
            <person name="Hernandez-Onate M."/>
            <person name="Karaffa L."/>
            <person name="Kosti I."/>
            <person name="Le Crom S."/>
            <person name="Lindquist E."/>
            <person name="Lucas S."/>
            <person name="Luebeck M."/>
            <person name="Luebeck P.S."/>
            <person name="Margeot A."/>
            <person name="Metz B."/>
            <person name="Misra M."/>
            <person name="Nevalainen H."/>
            <person name="Omann M."/>
            <person name="Packer N."/>
            <person name="Perrone G."/>
            <person name="Uresti-Rivera E.E."/>
            <person name="Salamov A."/>
            <person name="Schmoll M."/>
            <person name="Seiboth B."/>
            <person name="Shapiro H."/>
            <person name="Sukno S."/>
            <person name="Tamayo-Ramos J.A."/>
            <person name="Tisch D."/>
            <person name="Wiest A."/>
            <person name="Wilkinson H.H."/>
            <person name="Zhang M."/>
            <person name="Coutinho P.M."/>
            <person name="Kenerley C.M."/>
            <person name="Monte E."/>
            <person name="Baker S.E."/>
            <person name="Grigoriev I.V."/>
        </authorList>
    </citation>
    <scope>NUCLEOTIDE SEQUENCE [LARGE SCALE GENOMIC DNA]</scope>
    <source>
        <strain evidence="3">ATCC 20476 / IMI 206040</strain>
    </source>
</reference>
<protein>
    <recommendedName>
        <fullName evidence="4">PLAC8 family protein</fullName>
    </recommendedName>
</protein>
<gene>
    <name evidence="2" type="ORF">TRIATDRAFT_29804</name>
</gene>
<dbReference type="OMA" id="KAKRQEH"/>
<keyword evidence="3" id="KW-1185">Reference proteome</keyword>
<comment type="caution">
    <text evidence="2">The sequence shown here is derived from an EMBL/GenBank/DDBJ whole genome shotgun (WGS) entry which is preliminary data.</text>
</comment>
<organism evidence="2 3">
    <name type="scientific">Hypocrea atroviridis (strain ATCC 20476 / IMI 206040)</name>
    <name type="common">Trichoderma atroviride</name>
    <dbReference type="NCBI Taxonomy" id="452589"/>
    <lineage>
        <taxon>Eukaryota</taxon>
        <taxon>Fungi</taxon>
        <taxon>Dikarya</taxon>
        <taxon>Ascomycota</taxon>
        <taxon>Pezizomycotina</taxon>
        <taxon>Sordariomycetes</taxon>
        <taxon>Hypocreomycetidae</taxon>
        <taxon>Hypocreales</taxon>
        <taxon>Hypocreaceae</taxon>
        <taxon>Trichoderma</taxon>
    </lineage>
</organism>
<sequence>MCPFPGSGDLQARINSFPNNLKFVHGVDNARLQGGQTPWVWGRDDAAAACCLGCPSESVFCCCYSYSRTWTRLEMAASGRDATNIPEIRNCNCDCAGFALGFPFYAFCLGSLQKSVRRYYGIDGDDCQDYCDACCSPRRTLVRAEGEIIFREQTRGGNQGEKVDDTQYICYDPMAYPIKQAQLTPAVRLQAASRPQAAPPNAQPLPPRAIIRRPMHTLEDDFATASTAKQHDHDLGDDLESAALTVPTPHDLGATSPRPVPVKNETG</sequence>
<dbReference type="STRING" id="452589.G9P5I1"/>
<evidence type="ECO:0000313" key="2">
    <source>
        <dbReference type="EMBL" id="EHK42150.1"/>
    </source>
</evidence>
<dbReference type="OrthoDB" id="1045822at2759"/>
<dbReference type="AlphaFoldDB" id="G9P5I1"/>
<accession>G9P5I1</accession>
<dbReference type="Proteomes" id="UP000005426">
    <property type="component" value="Unassembled WGS sequence"/>
</dbReference>
<name>G9P5I1_HYPAI</name>
<dbReference type="EMBL" id="ABDG02000027">
    <property type="protein sequence ID" value="EHK42150.1"/>
    <property type="molecule type" value="Genomic_DNA"/>
</dbReference>
<evidence type="ECO:0008006" key="4">
    <source>
        <dbReference type="Google" id="ProtNLM"/>
    </source>
</evidence>
<proteinExistence type="predicted"/>
<feature type="region of interest" description="Disordered" evidence="1">
    <location>
        <begin position="224"/>
        <end position="267"/>
    </location>
</feature>